<evidence type="ECO:0000256" key="1">
    <source>
        <dbReference type="SAM" id="MobiDB-lite"/>
    </source>
</evidence>
<sequence>MEEDLRKMSSANLVDTDEQHKREKRAMINADANDKASILRKLTECIDPLDQSKHPPSLVNIVTGTIAPNKSSTV</sequence>
<evidence type="ECO:0000313" key="2">
    <source>
        <dbReference type="EMBL" id="KAH3886434.1"/>
    </source>
</evidence>
<feature type="region of interest" description="Disordered" evidence="1">
    <location>
        <begin position="1"/>
        <end position="22"/>
    </location>
</feature>
<dbReference type="Proteomes" id="UP000828390">
    <property type="component" value="Unassembled WGS sequence"/>
</dbReference>
<name>A0A9D4N377_DREPO</name>
<accession>A0A9D4N377</accession>
<dbReference type="AlphaFoldDB" id="A0A9D4N377"/>
<organism evidence="2 3">
    <name type="scientific">Dreissena polymorpha</name>
    <name type="common">Zebra mussel</name>
    <name type="synonym">Mytilus polymorpha</name>
    <dbReference type="NCBI Taxonomy" id="45954"/>
    <lineage>
        <taxon>Eukaryota</taxon>
        <taxon>Metazoa</taxon>
        <taxon>Spiralia</taxon>
        <taxon>Lophotrochozoa</taxon>
        <taxon>Mollusca</taxon>
        <taxon>Bivalvia</taxon>
        <taxon>Autobranchia</taxon>
        <taxon>Heteroconchia</taxon>
        <taxon>Euheterodonta</taxon>
        <taxon>Imparidentia</taxon>
        <taxon>Neoheterodontei</taxon>
        <taxon>Myida</taxon>
        <taxon>Dreissenoidea</taxon>
        <taxon>Dreissenidae</taxon>
        <taxon>Dreissena</taxon>
    </lineage>
</organism>
<reference evidence="2" key="1">
    <citation type="journal article" date="2019" name="bioRxiv">
        <title>The Genome of the Zebra Mussel, Dreissena polymorpha: A Resource for Invasive Species Research.</title>
        <authorList>
            <person name="McCartney M.A."/>
            <person name="Auch B."/>
            <person name="Kono T."/>
            <person name="Mallez S."/>
            <person name="Zhang Y."/>
            <person name="Obille A."/>
            <person name="Becker A."/>
            <person name="Abrahante J.E."/>
            <person name="Garbe J."/>
            <person name="Badalamenti J.P."/>
            <person name="Herman A."/>
            <person name="Mangelson H."/>
            <person name="Liachko I."/>
            <person name="Sullivan S."/>
            <person name="Sone E.D."/>
            <person name="Koren S."/>
            <person name="Silverstein K.A.T."/>
            <person name="Beckman K.B."/>
            <person name="Gohl D.M."/>
        </authorList>
    </citation>
    <scope>NUCLEOTIDE SEQUENCE</scope>
    <source>
        <strain evidence="2">Duluth1</strain>
        <tissue evidence="2">Whole animal</tissue>
    </source>
</reference>
<protein>
    <submittedName>
        <fullName evidence="2">Uncharacterized protein</fullName>
    </submittedName>
</protein>
<comment type="caution">
    <text evidence="2">The sequence shown here is derived from an EMBL/GenBank/DDBJ whole genome shotgun (WGS) entry which is preliminary data.</text>
</comment>
<evidence type="ECO:0000313" key="3">
    <source>
        <dbReference type="Proteomes" id="UP000828390"/>
    </source>
</evidence>
<gene>
    <name evidence="2" type="ORF">DPMN_010441</name>
</gene>
<keyword evidence="3" id="KW-1185">Reference proteome</keyword>
<reference evidence="2" key="2">
    <citation type="submission" date="2020-11" db="EMBL/GenBank/DDBJ databases">
        <authorList>
            <person name="McCartney M.A."/>
            <person name="Auch B."/>
            <person name="Kono T."/>
            <person name="Mallez S."/>
            <person name="Becker A."/>
            <person name="Gohl D.M."/>
            <person name="Silverstein K.A.T."/>
            <person name="Koren S."/>
            <person name="Bechman K.B."/>
            <person name="Herman A."/>
            <person name="Abrahante J.E."/>
            <person name="Garbe J."/>
        </authorList>
    </citation>
    <scope>NUCLEOTIDE SEQUENCE</scope>
    <source>
        <strain evidence="2">Duluth1</strain>
        <tissue evidence="2">Whole animal</tissue>
    </source>
</reference>
<dbReference type="EMBL" id="JAIWYP010000001">
    <property type="protein sequence ID" value="KAH3886434.1"/>
    <property type="molecule type" value="Genomic_DNA"/>
</dbReference>
<proteinExistence type="predicted"/>